<protein>
    <submittedName>
        <fullName evidence="2">BTB domain-containing protein</fullName>
    </submittedName>
</protein>
<reference evidence="2" key="1">
    <citation type="submission" date="2022-11" db="UniProtKB">
        <authorList>
            <consortium name="WormBaseParasite"/>
        </authorList>
    </citation>
    <scope>IDENTIFICATION</scope>
</reference>
<proteinExistence type="predicted"/>
<name>A0AC35FV41_9BILA</name>
<evidence type="ECO:0000313" key="2">
    <source>
        <dbReference type="WBParaSite" id="PS1159_v2.g20721.t1"/>
    </source>
</evidence>
<organism evidence="1 2">
    <name type="scientific">Panagrolaimus sp. PS1159</name>
    <dbReference type="NCBI Taxonomy" id="55785"/>
    <lineage>
        <taxon>Eukaryota</taxon>
        <taxon>Metazoa</taxon>
        <taxon>Ecdysozoa</taxon>
        <taxon>Nematoda</taxon>
        <taxon>Chromadorea</taxon>
        <taxon>Rhabditida</taxon>
        <taxon>Tylenchina</taxon>
        <taxon>Panagrolaimomorpha</taxon>
        <taxon>Panagrolaimoidea</taxon>
        <taxon>Panagrolaimidae</taxon>
        <taxon>Panagrolaimus</taxon>
    </lineage>
</organism>
<evidence type="ECO:0000313" key="1">
    <source>
        <dbReference type="Proteomes" id="UP000887580"/>
    </source>
</evidence>
<accession>A0AC35FV41</accession>
<sequence length="397" mass="46224">MADASLYFEEAVAERELEPIGENISFTYGWVIRVPNGDEEQRLVQTSFGTNYKFGTCEWNVRLRSRHSPFGLANLDQEQPGQRSKSYILVETARGTKIPGGSCHIAYTVYYDNDMRYELYSSTKVATISMVTDGLRFRTPSGNFMERLTNAFIKNEGKMVVVYIEMILPTRFFFRRFEDLSIFAHRKLSEYPANIEDDFRFDFINNGDYTIKCSDGDIKANRQALYISSLFFHNHLPSSHSKEFTVRNSVDAVKPIIWYFHCLCFEIPETYELDYVKRIMDAIEFFHPVSKVDLMHGVHRSLCQKLANEPSPSFDMVLQMASIATKHRFQELKNMSCSLLANEFYGKFKAAFPHGEQNITDPRYRDIFMTQYFIGQTPFDFVEKIYRTGFRTNIILP</sequence>
<dbReference type="WBParaSite" id="PS1159_v2.g20721.t1">
    <property type="protein sequence ID" value="PS1159_v2.g20721.t1"/>
    <property type="gene ID" value="PS1159_v2.g20721"/>
</dbReference>
<dbReference type="Proteomes" id="UP000887580">
    <property type="component" value="Unplaced"/>
</dbReference>